<dbReference type="SMART" id="SM00382">
    <property type="entry name" value="AAA"/>
    <property type="match status" value="1"/>
</dbReference>
<accession>A0A1G6ZFR3</accession>
<evidence type="ECO:0000259" key="1">
    <source>
        <dbReference type="SMART" id="SM00382"/>
    </source>
</evidence>
<dbReference type="InterPro" id="IPR003593">
    <property type="entry name" value="AAA+_ATPase"/>
</dbReference>
<name>A0A1G6ZFR3_9RHOB</name>
<dbReference type="GO" id="GO:0006515">
    <property type="term" value="P:protein quality control for misfolded or incompletely synthesized proteins"/>
    <property type="evidence" value="ECO:0007669"/>
    <property type="project" value="TreeGrafter"/>
</dbReference>
<sequence>MKIRRDVKTYAAALLLKRNGNLAELRGDLDLTPQLLRIQWQIRRDLACRAAHCAGHRYALAHALSLHDFIWLSDSFAHHDLAQVQQVMAAHRSSKDNASRSAGRERRRNLLTSMRQMGLAGLTPKRVEARANLIDRACSDYRAGIPLDQHLRSEADREFPLHPAESDSTIGAVPARQPATEPAWSLNHGSVHVMLSEPQLKPRDEMGDIVAGLRGRKRLAGAADPDAIDMLYADLYEGSPWLQPVIEWMWRAHRDLLAEPPAYFRLPPFLLIGPPGCGKTHLLERVADLSGVTRRRIDMSALSSSFAITGTERGWSSSRPGEPVCAIAEGEVANPMIVLDEIEKSRANSGAADPLLALLPLLQRDSAARFRCPSLRADLDLSHVTWAMSGNEIGRLSAPFRDRITVFRCDAPRGVHLRHHVQRRLGADAAAQSVVDDVVREIERGRLSLRGLGRIEKEFRRIRRGGPLLH</sequence>
<dbReference type="GO" id="GO:0016887">
    <property type="term" value="F:ATP hydrolysis activity"/>
    <property type="evidence" value="ECO:0007669"/>
    <property type="project" value="InterPro"/>
</dbReference>
<dbReference type="Pfam" id="PF00004">
    <property type="entry name" value="AAA"/>
    <property type="match status" value="1"/>
</dbReference>
<dbReference type="RefSeq" id="WP_090522421.1">
    <property type="nucleotide sequence ID" value="NZ_FNAH01000003.1"/>
</dbReference>
<dbReference type="EMBL" id="FNAH01000003">
    <property type="protein sequence ID" value="SDE01478.1"/>
    <property type="molecule type" value="Genomic_DNA"/>
</dbReference>
<dbReference type="GO" id="GO:0004252">
    <property type="term" value="F:serine-type endopeptidase activity"/>
    <property type="evidence" value="ECO:0007669"/>
    <property type="project" value="InterPro"/>
</dbReference>
<dbReference type="GO" id="GO:0004176">
    <property type="term" value="F:ATP-dependent peptidase activity"/>
    <property type="evidence" value="ECO:0007669"/>
    <property type="project" value="InterPro"/>
</dbReference>
<dbReference type="InterPro" id="IPR027417">
    <property type="entry name" value="P-loop_NTPase"/>
</dbReference>
<dbReference type="OrthoDB" id="5297432at2"/>
<dbReference type="Proteomes" id="UP000199344">
    <property type="component" value="Unassembled WGS sequence"/>
</dbReference>
<dbReference type="Gene3D" id="3.40.50.300">
    <property type="entry name" value="P-loop containing nucleotide triphosphate hydrolases"/>
    <property type="match status" value="1"/>
</dbReference>
<dbReference type="InterPro" id="IPR003959">
    <property type="entry name" value="ATPase_AAA_core"/>
</dbReference>
<feature type="domain" description="AAA+ ATPase" evidence="1">
    <location>
        <begin position="265"/>
        <end position="410"/>
    </location>
</feature>
<proteinExistence type="predicted"/>
<gene>
    <name evidence="2" type="ORF">SAMN05421538_103249</name>
</gene>
<evidence type="ECO:0000313" key="3">
    <source>
        <dbReference type="Proteomes" id="UP000199344"/>
    </source>
</evidence>
<evidence type="ECO:0000313" key="2">
    <source>
        <dbReference type="EMBL" id="SDE01478.1"/>
    </source>
</evidence>
<organism evidence="2 3">
    <name type="scientific">Paracoccus isoporae</name>
    <dbReference type="NCBI Taxonomy" id="591205"/>
    <lineage>
        <taxon>Bacteria</taxon>
        <taxon>Pseudomonadati</taxon>
        <taxon>Pseudomonadota</taxon>
        <taxon>Alphaproteobacteria</taxon>
        <taxon>Rhodobacterales</taxon>
        <taxon>Paracoccaceae</taxon>
        <taxon>Paracoccus</taxon>
    </lineage>
</organism>
<dbReference type="SUPFAM" id="SSF52540">
    <property type="entry name" value="P-loop containing nucleoside triphosphate hydrolases"/>
    <property type="match status" value="1"/>
</dbReference>
<dbReference type="PANTHER" id="PTHR43718:SF2">
    <property type="entry name" value="LON PROTEASE HOMOLOG, MITOCHONDRIAL"/>
    <property type="match status" value="1"/>
</dbReference>
<dbReference type="AlphaFoldDB" id="A0A1G6ZFR3"/>
<dbReference type="PANTHER" id="PTHR43718">
    <property type="entry name" value="LON PROTEASE"/>
    <property type="match status" value="1"/>
</dbReference>
<reference evidence="2 3" key="1">
    <citation type="submission" date="2016-10" db="EMBL/GenBank/DDBJ databases">
        <authorList>
            <person name="de Groot N.N."/>
        </authorList>
    </citation>
    <scope>NUCLEOTIDE SEQUENCE [LARGE SCALE GENOMIC DNA]</scope>
    <source>
        <strain evidence="2 3">DSM 22220</strain>
    </source>
</reference>
<dbReference type="InterPro" id="IPR027065">
    <property type="entry name" value="Lon_Prtase"/>
</dbReference>
<protein>
    <submittedName>
        <fullName evidence="2">ATPase family associated with various cellular activities (AAA)</fullName>
    </submittedName>
</protein>
<dbReference type="GO" id="GO:0005524">
    <property type="term" value="F:ATP binding"/>
    <property type="evidence" value="ECO:0007669"/>
    <property type="project" value="InterPro"/>
</dbReference>
<dbReference type="STRING" id="591205.SAMN05421538_103249"/>
<keyword evidence="3" id="KW-1185">Reference proteome</keyword>